<reference evidence="3 4" key="1">
    <citation type="submission" date="2018-10" db="EMBL/GenBank/DDBJ databases">
        <title>Genomic Encyclopedia of Type Strains, Phase IV (KMG-IV): sequencing the most valuable type-strain genomes for metagenomic binning, comparative biology and taxonomic classification.</title>
        <authorList>
            <person name="Goeker M."/>
        </authorList>
    </citation>
    <scope>NUCLEOTIDE SEQUENCE [LARGE SCALE GENOMIC DNA]</scope>
    <source>
        <strain evidence="3 4">DSM 26916</strain>
    </source>
</reference>
<evidence type="ECO:0000313" key="4">
    <source>
        <dbReference type="Proteomes" id="UP000268908"/>
    </source>
</evidence>
<organism evidence="3 4">
    <name type="scientific">Sulfurisoma sediminicola</name>
    <dbReference type="NCBI Taxonomy" id="1381557"/>
    <lineage>
        <taxon>Bacteria</taxon>
        <taxon>Pseudomonadati</taxon>
        <taxon>Pseudomonadota</taxon>
        <taxon>Betaproteobacteria</taxon>
        <taxon>Nitrosomonadales</taxon>
        <taxon>Sterolibacteriaceae</taxon>
        <taxon>Sulfurisoma</taxon>
    </lineage>
</organism>
<keyword evidence="4" id="KW-1185">Reference proteome</keyword>
<feature type="chain" id="PRO_5019754775" evidence="1">
    <location>
        <begin position="24"/>
        <end position="349"/>
    </location>
</feature>
<dbReference type="SMART" id="SM00257">
    <property type="entry name" value="LysM"/>
    <property type="match status" value="1"/>
</dbReference>
<feature type="domain" description="LysM" evidence="2">
    <location>
        <begin position="37"/>
        <end position="86"/>
    </location>
</feature>
<dbReference type="InterPro" id="IPR018392">
    <property type="entry name" value="LysM"/>
</dbReference>
<keyword evidence="1" id="KW-0732">Signal</keyword>
<dbReference type="EMBL" id="RCCI01000004">
    <property type="protein sequence ID" value="RLJ68228.1"/>
    <property type="molecule type" value="Genomic_DNA"/>
</dbReference>
<dbReference type="RefSeq" id="WP_121240145.1">
    <property type="nucleotide sequence ID" value="NZ_BHVV01000001.1"/>
</dbReference>
<protein>
    <submittedName>
        <fullName evidence="3">LysM domain-containing protein</fullName>
    </submittedName>
</protein>
<sequence length="349" mass="37918">MSRIISALLVAFSSAALATSAWAEAAKPLELAPDAPDRHTVVAGDTLWGISSKFIKDPYRWPELWRMNAEDVKNPHRIYPGQVLVLDRSGTDPQLRLDTVRLAPKQYDTQLTDAIPAIPQSFLEPFLAKPLVIEPDGLASAPRVVALEDNRMIVGTGGKIYVTGIQDPQAKGFLLYRPGQPLTDPVSGEVLGIEAIHLGGAKVTRPGEPTILEIVNSRAEISVGDHLMPTRKADVVNYVPHAPKTTIEGRVMSVYGTTGSSPANTGGPGSIITISRGARDGLEIGHVLAINQPDREVTERFKNKLETHRLPEERYGLVFVFRVFDRLSYAIVTKASAKEVVVGDSVRTP</sequence>
<comment type="caution">
    <text evidence="3">The sequence shown here is derived from an EMBL/GenBank/DDBJ whole genome shotgun (WGS) entry which is preliminary data.</text>
</comment>
<dbReference type="OrthoDB" id="9765158at2"/>
<proteinExistence type="predicted"/>
<dbReference type="Pfam" id="PF01476">
    <property type="entry name" value="LysM"/>
    <property type="match status" value="1"/>
</dbReference>
<dbReference type="InterPro" id="IPR052196">
    <property type="entry name" value="Bact_Kbp"/>
</dbReference>
<evidence type="ECO:0000256" key="1">
    <source>
        <dbReference type="SAM" id="SignalP"/>
    </source>
</evidence>
<dbReference type="Gene3D" id="3.10.350.10">
    <property type="entry name" value="LysM domain"/>
    <property type="match status" value="1"/>
</dbReference>
<gene>
    <name evidence="3" type="ORF">DFR35_0782</name>
</gene>
<name>A0A497XPD4_9PROT</name>
<dbReference type="AlphaFoldDB" id="A0A497XPD4"/>
<accession>A0A497XPD4</accession>
<dbReference type="CDD" id="cd00118">
    <property type="entry name" value="LysM"/>
    <property type="match status" value="1"/>
</dbReference>
<evidence type="ECO:0000313" key="3">
    <source>
        <dbReference type="EMBL" id="RLJ68228.1"/>
    </source>
</evidence>
<dbReference type="PROSITE" id="PS51782">
    <property type="entry name" value="LYSM"/>
    <property type="match status" value="1"/>
</dbReference>
<dbReference type="PANTHER" id="PTHR34700">
    <property type="entry name" value="POTASSIUM BINDING PROTEIN KBP"/>
    <property type="match status" value="1"/>
</dbReference>
<dbReference type="InterPro" id="IPR036779">
    <property type="entry name" value="LysM_dom_sf"/>
</dbReference>
<evidence type="ECO:0000259" key="2">
    <source>
        <dbReference type="PROSITE" id="PS51782"/>
    </source>
</evidence>
<dbReference type="SUPFAM" id="SSF54106">
    <property type="entry name" value="LysM domain"/>
    <property type="match status" value="1"/>
</dbReference>
<feature type="signal peptide" evidence="1">
    <location>
        <begin position="1"/>
        <end position="23"/>
    </location>
</feature>
<dbReference type="Proteomes" id="UP000268908">
    <property type="component" value="Unassembled WGS sequence"/>
</dbReference>
<dbReference type="PANTHER" id="PTHR34700:SF4">
    <property type="entry name" value="PHAGE-LIKE ELEMENT PBSX PROTEIN XKDP"/>
    <property type="match status" value="1"/>
</dbReference>